<comment type="similarity">
    <text evidence="1">Belongs to the FlgD family.</text>
</comment>
<proteinExistence type="inferred from homology"/>
<accession>A0A1I7IQH4</accession>
<organism evidence="3 4">
    <name type="scientific">Alicyclobacillus macrosporangiidus</name>
    <dbReference type="NCBI Taxonomy" id="392015"/>
    <lineage>
        <taxon>Bacteria</taxon>
        <taxon>Bacillati</taxon>
        <taxon>Bacillota</taxon>
        <taxon>Bacilli</taxon>
        <taxon>Bacillales</taxon>
        <taxon>Alicyclobacillaceae</taxon>
        <taxon>Alicyclobacillus</taxon>
    </lineage>
</organism>
<sequence>MAASSVSGTSLSKDAFLQLLVTQMRYQDPLQPMDNSQFLAQLAQFTALEQMTNLAQTENQVLQSLQVVRLGAVQQLIGTQVTVTDGQGQPVTGMVEAVKFADDGSAVLQVNGQTYPIDAVQSVGPSGAAASEASTTP</sequence>
<dbReference type="AlphaFoldDB" id="A0A1I7IQH4"/>
<keyword evidence="3" id="KW-0969">Cilium</keyword>
<dbReference type="EMBL" id="FPBV01000007">
    <property type="protein sequence ID" value="SFU75205.1"/>
    <property type="molecule type" value="Genomic_DNA"/>
</dbReference>
<reference evidence="4" key="1">
    <citation type="submission" date="2016-10" db="EMBL/GenBank/DDBJ databases">
        <authorList>
            <person name="Varghese N."/>
        </authorList>
    </citation>
    <scope>NUCLEOTIDE SEQUENCE [LARGE SCALE GENOMIC DNA]</scope>
    <source>
        <strain evidence="4">DSM 17980</strain>
    </source>
</reference>
<protein>
    <submittedName>
        <fullName evidence="3">Flagellar basal-body rod modification protein FlgD</fullName>
    </submittedName>
</protein>
<gene>
    <name evidence="3" type="ORF">SAMN05421543_10741</name>
</gene>
<dbReference type="Pfam" id="PF03963">
    <property type="entry name" value="FlgD"/>
    <property type="match status" value="1"/>
</dbReference>
<dbReference type="GO" id="GO:0044781">
    <property type="term" value="P:bacterial-type flagellum organization"/>
    <property type="evidence" value="ECO:0007669"/>
    <property type="project" value="UniProtKB-KW"/>
</dbReference>
<evidence type="ECO:0000256" key="2">
    <source>
        <dbReference type="ARBA" id="ARBA00022795"/>
    </source>
</evidence>
<dbReference type="Proteomes" id="UP000183508">
    <property type="component" value="Unassembled WGS sequence"/>
</dbReference>
<evidence type="ECO:0000256" key="1">
    <source>
        <dbReference type="ARBA" id="ARBA00010577"/>
    </source>
</evidence>
<dbReference type="eggNOG" id="COG1843">
    <property type="taxonomic scope" value="Bacteria"/>
</dbReference>
<keyword evidence="3" id="KW-0966">Cell projection</keyword>
<keyword evidence="3" id="KW-0282">Flagellum</keyword>
<keyword evidence="2" id="KW-1005">Bacterial flagellum biogenesis</keyword>
<evidence type="ECO:0000313" key="3">
    <source>
        <dbReference type="EMBL" id="SFU75205.1"/>
    </source>
</evidence>
<name>A0A1I7IQH4_9BACL</name>
<dbReference type="InterPro" id="IPR005648">
    <property type="entry name" value="FlgD"/>
</dbReference>
<dbReference type="STRING" id="392015.SAMN05421543_10741"/>
<keyword evidence="4" id="KW-1185">Reference proteome</keyword>
<evidence type="ECO:0000313" key="4">
    <source>
        <dbReference type="Proteomes" id="UP000183508"/>
    </source>
</evidence>
<dbReference type="RefSeq" id="WP_074951325.1">
    <property type="nucleotide sequence ID" value="NZ_FPBV01000007.1"/>
</dbReference>